<keyword evidence="18" id="KW-1185">Reference proteome</keyword>
<dbReference type="PROSITE" id="PS00600">
    <property type="entry name" value="AA_TRANSFER_CLASS_3"/>
    <property type="match status" value="1"/>
</dbReference>
<dbReference type="RefSeq" id="WP_092468889.1">
    <property type="nucleotide sequence ID" value="NZ_FOOX01000002.1"/>
</dbReference>
<dbReference type="InterPro" id="IPR050103">
    <property type="entry name" value="Class-III_PLP-dep_AT"/>
</dbReference>
<dbReference type="InterPro" id="IPR005814">
    <property type="entry name" value="Aminotrans_3"/>
</dbReference>
<dbReference type="FunFam" id="3.40.640.10:FF:000013">
    <property type="entry name" value="4-aminobutyrate aminotransferase"/>
    <property type="match status" value="1"/>
</dbReference>
<dbReference type="EMBL" id="FOOX01000002">
    <property type="protein sequence ID" value="SFG12615.1"/>
    <property type="molecule type" value="Genomic_DNA"/>
</dbReference>
<evidence type="ECO:0000313" key="17">
    <source>
        <dbReference type="EMBL" id="SFG12615.1"/>
    </source>
</evidence>
<accession>A0A1I2P8Y8</accession>
<dbReference type="Proteomes" id="UP000199337">
    <property type="component" value="Unassembled WGS sequence"/>
</dbReference>
<dbReference type="GO" id="GO:0047298">
    <property type="term" value="F:(S)-3-amino-2-methylpropionate transaminase activity"/>
    <property type="evidence" value="ECO:0007669"/>
    <property type="project" value="UniProtKB-EC"/>
</dbReference>
<comment type="similarity">
    <text evidence="4 16">Belongs to the class-III pyridoxal-phosphate-dependent aminotransferase family.</text>
</comment>
<comment type="catalytic activity">
    <reaction evidence="14">
        <text>4-aminobutanoate + 2-oxoglutarate = succinate semialdehyde + L-glutamate</text>
        <dbReference type="Rhea" id="RHEA:23352"/>
        <dbReference type="ChEBI" id="CHEBI:16810"/>
        <dbReference type="ChEBI" id="CHEBI:29985"/>
        <dbReference type="ChEBI" id="CHEBI:57706"/>
        <dbReference type="ChEBI" id="CHEBI:59888"/>
        <dbReference type="EC" id="2.6.1.19"/>
    </reaction>
</comment>
<dbReference type="InterPro" id="IPR015421">
    <property type="entry name" value="PyrdxlP-dep_Trfase_major"/>
</dbReference>
<sequence>MSMNMYERAQKVIPPAAGRATQIGVVRGEGSYLYSEEGKKYLDFASGVAVCNVGHNHPEVVNAAINQIQTLIHGGHNVVYYESYISLAEKLVELTGNNTMVYFSNSGAEANEGSVKLAKYVSERPAVISFMGSFHGRTIGTISLTASSSAYRKNYEGLLPSIYFAAYPYCFRCPFKQKQGACGMECLEQFDNIFTHLIDPYKVAAIIMEPVAGEGGYIVPPVDFVQGLSKICDKYGICLIFDEIQTGFGRTGKMFAYKHYGIQPDIMSCAKGIASGFPLSAVIGKEEIMRQWPAGAHGGTFGGNPVACAASLATIKLLEEKLIDNAVEMGNYLKNRLFELKEKYAVIGDVRGLGLMVGLELVDENKNPNGNLVKKILGHCQQKGLILLSCGTYKQVIRFIAPTTVTRTEIDEALAILDEGISNNI</sequence>
<evidence type="ECO:0000256" key="9">
    <source>
        <dbReference type="ARBA" id="ARBA00022898"/>
    </source>
</evidence>
<comment type="pathway">
    <text evidence="3">Amino-acid degradation; 4-aminobutanoate degradation.</text>
</comment>
<evidence type="ECO:0000256" key="13">
    <source>
        <dbReference type="ARBA" id="ARBA00031787"/>
    </source>
</evidence>
<dbReference type="GO" id="GO:0034386">
    <property type="term" value="F:4-aminobutyrate:2-oxoglutarate transaminase activity"/>
    <property type="evidence" value="ECO:0007669"/>
    <property type="project" value="UniProtKB-EC"/>
</dbReference>
<dbReference type="InterPro" id="IPR049704">
    <property type="entry name" value="Aminotrans_3_PPA_site"/>
</dbReference>
<evidence type="ECO:0000256" key="10">
    <source>
        <dbReference type="ARBA" id="ARBA00029760"/>
    </source>
</evidence>
<dbReference type="NCBIfam" id="NF005993">
    <property type="entry name" value="PRK08117.1"/>
    <property type="match status" value="1"/>
</dbReference>
<comment type="catalytic activity">
    <reaction evidence="1">
        <text>(S)-3-amino-2-methylpropanoate + 2-oxoglutarate = 2-methyl-3-oxopropanoate + L-glutamate</text>
        <dbReference type="Rhea" id="RHEA:13993"/>
        <dbReference type="ChEBI" id="CHEBI:16810"/>
        <dbReference type="ChEBI" id="CHEBI:29985"/>
        <dbReference type="ChEBI" id="CHEBI:57700"/>
        <dbReference type="ChEBI" id="CHEBI:58655"/>
        <dbReference type="EC" id="2.6.1.22"/>
    </reaction>
</comment>
<dbReference type="Gene3D" id="3.40.640.10">
    <property type="entry name" value="Type I PLP-dependent aspartate aminotransferase-like (Major domain)"/>
    <property type="match status" value="1"/>
</dbReference>
<evidence type="ECO:0000256" key="8">
    <source>
        <dbReference type="ARBA" id="ARBA00022679"/>
    </source>
</evidence>
<evidence type="ECO:0000256" key="4">
    <source>
        <dbReference type="ARBA" id="ARBA00008954"/>
    </source>
</evidence>
<dbReference type="STRING" id="341036.SAMN05660649_00780"/>
<evidence type="ECO:0000256" key="1">
    <source>
        <dbReference type="ARBA" id="ARBA00001750"/>
    </source>
</evidence>
<evidence type="ECO:0000256" key="3">
    <source>
        <dbReference type="ARBA" id="ARBA00005176"/>
    </source>
</evidence>
<dbReference type="EC" id="2.6.1.19" evidence="6"/>
<name>A0A1I2P8Y8_9FIRM</name>
<dbReference type="CDD" id="cd00610">
    <property type="entry name" value="OAT_like"/>
    <property type="match status" value="1"/>
</dbReference>
<dbReference type="OrthoDB" id="9807885at2"/>
<comment type="cofactor">
    <cofactor evidence="2">
        <name>pyridoxal 5'-phosphate</name>
        <dbReference type="ChEBI" id="CHEBI:597326"/>
    </cofactor>
</comment>
<proteinExistence type="inferred from homology"/>
<keyword evidence="7 17" id="KW-0032">Aminotransferase</keyword>
<dbReference type="InterPro" id="IPR015424">
    <property type="entry name" value="PyrdxlP-dep_Trfase"/>
</dbReference>
<evidence type="ECO:0000256" key="7">
    <source>
        <dbReference type="ARBA" id="ARBA00022576"/>
    </source>
</evidence>
<dbReference type="EC" id="2.6.1.22" evidence="5"/>
<dbReference type="AlphaFoldDB" id="A0A1I2P8Y8"/>
<evidence type="ECO:0000256" key="15">
    <source>
        <dbReference type="ARBA" id="ARBA00050054"/>
    </source>
</evidence>
<evidence type="ECO:0000256" key="12">
    <source>
        <dbReference type="ARBA" id="ARBA00030857"/>
    </source>
</evidence>
<dbReference type="SUPFAM" id="SSF53383">
    <property type="entry name" value="PLP-dependent transferases"/>
    <property type="match status" value="1"/>
</dbReference>
<evidence type="ECO:0000256" key="2">
    <source>
        <dbReference type="ARBA" id="ARBA00001933"/>
    </source>
</evidence>
<dbReference type="Gene3D" id="3.90.1150.10">
    <property type="entry name" value="Aspartate Aminotransferase, domain 1"/>
    <property type="match status" value="1"/>
</dbReference>
<evidence type="ECO:0000313" key="18">
    <source>
        <dbReference type="Proteomes" id="UP000199337"/>
    </source>
</evidence>
<reference evidence="18" key="1">
    <citation type="submission" date="2016-10" db="EMBL/GenBank/DDBJ databases">
        <authorList>
            <person name="Varghese N."/>
            <person name="Submissions S."/>
        </authorList>
    </citation>
    <scope>NUCLEOTIDE SEQUENCE [LARGE SCALE GENOMIC DNA]</scope>
    <source>
        <strain evidence="18">DSM 17038</strain>
    </source>
</reference>
<evidence type="ECO:0000256" key="11">
    <source>
        <dbReference type="ARBA" id="ARBA00030204"/>
    </source>
</evidence>
<evidence type="ECO:0000256" key="5">
    <source>
        <dbReference type="ARBA" id="ARBA00012876"/>
    </source>
</evidence>
<dbReference type="GO" id="GO:0030170">
    <property type="term" value="F:pyridoxal phosphate binding"/>
    <property type="evidence" value="ECO:0007669"/>
    <property type="project" value="InterPro"/>
</dbReference>
<dbReference type="PIRSF" id="PIRSF000521">
    <property type="entry name" value="Transaminase_4ab_Lys_Orn"/>
    <property type="match status" value="1"/>
</dbReference>
<keyword evidence="8 17" id="KW-0808">Transferase</keyword>
<dbReference type="InterPro" id="IPR015422">
    <property type="entry name" value="PyrdxlP-dep_Trfase_small"/>
</dbReference>
<dbReference type="GO" id="GO:0042802">
    <property type="term" value="F:identical protein binding"/>
    <property type="evidence" value="ECO:0007669"/>
    <property type="project" value="TreeGrafter"/>
</dbReference>
<organism evidence="17 18">
    <name type="scientific">Desulfotruncus arcticus DSM 17038</name>
    <dbReference type="NCBI Taxonomy" id="1121424"/>
    <lineage>
        <taxon>Bacteria</taxon>
        <taxon>Bacillati</taxon>
        <taxon>Bacillota</taxon>
        <taxon>Clostridia</taxon>
        <taxon>Eubacteriales</taxon>
        <taxon>Desulfallaceae</taxon>
        <taxon>Desulfotruncus</taxon>
    </lineage>
</organism>
<dbReference type="Pfam" id="PF00202">
    <property type="entry name" value="Aminotran_3"/>
    <property type="match status" value="1"/>
</dbReference>
<gene>
    <name evidence="17" type="ORF">SAMN05660649_00780</name>
</gene>
<dbReference type="PANTHER" id="PTHR11986">
    <property type="entry name" value="AMINOTRANSFERASE CLASS III"/>
    <property type="match status" value="1"/>
</dbReference>
<protein>
    <recommendedName>
        <fullName evidence="12">(S)-3-amino-2-methylpropionate transaminase</fullName>
        <ecNumber evidence="6">2.6.1.19</ecNumber>
        <ecNumber evidence="5">2.6.1.22</ecNumber>
    </recommendedName>
    <alternativeName>
        <fullName evidence="13">GABA aminotransferase</fullName>
    </alternativeName>
    <alternativeName>
        <fullName evidence="11">Gamma-amino-N-butyrate transaminase</fullName>
    </alternativeName>
    <alternativeName>
        <fullName evidence="15">Glutamate:succinic semialdehyde transaminase</fullName>
    </alternativeName>
    <alternativeName>
        <fullName evidence="10">L-AIBAT</fullName>
    </alternativeName>
</protein>
<evidence type="ECO:0000256" key="14">
    <source>
        <dbReference type="ARBA" id="ARBA00048021"/>
    </source>
</evidence>
<evidence type="ECO:0000256" key="16">
    <source>
        <dbReference type="RuleBase" id="RU003560"/>
    </source>
</evidence>
<evidence type="ECO:0000256" key="6">
    <source>
        <dbReference type="ARBA" id="ARBA00012912"/>
    </source>
</evidence>
<keyword evidence="9 16" id="KW-0663">Pyridoxal phosphate</keyword>